<keyword evidence="1" id="KW-0812">Transmembrane</keyword>
<gene>
    <name evidence="2" type="ORF">HNQ70_003011</name>
</gene>
<dbReference type="Proteomes" id="UP000532440">
    <property type="component" value="Unassembled WGS sequence"/>
</dbReference>
<evidence type="ECO:0000313" key="3">
    <source>
        <dbReference type="Proteomes" id="UP000532440"/>
    </source>
</evidence>
<reference evidence="2 3" key="1">
    <citation type="submission" date="2020-08" db="EMBL/GenBank/DDBJ databases">
        <title>Genomic Encyclopedia of Type Strains, Phase IV (KMG-IV): sequencing the most valuable type-strain genomes for metagenomic binning, comparative biology and taxonomic classification.</title>
        <authorList>
            <person name="Goeker M."/>
        </authorList>
    </citation>
    <scope>NUCLEOTIDE SEQUENCE [LARGE SCALE GENOMIC DNA]</scope>
    <source>
        <strain evidence="2 3">DSM 29781</strain>
    </source>
</reference>
<name>A0A7W8HJB2_9BURK</name>
<dbReference type="AlphaFoldDB" id="A0A7W8HJB2"/>
<comment type="caution">
    <text evidence="2">The sequence shown here is derived from an EMBL/GenBank/DDBJ whole genome shotgun (WGS) entry which is preliminary data.</text>
</comment>
<organism evidence="2 3">
    <name type="scientific">Quisquiliibacterium transsilvanicum</name>
    <dbReference type="NCBI Taxonomy" id="1549638"/>
    <lineage>
        <taxon>Bacteria</taxon>
        <taxon>Pseudomonadati</taxon>
        <taxon>Pseudomonadota</taxon>
        <taxon>Betaproteobacteria</taxon>
        <taxon>Burkholderiales</taxon>
        <taxon>Burkholderiaceae</taxon>
        <taxon>Quisquiliibacterium</taxon>
    </lineage>
</organism>
<protein>
    <submittedName>
        <fullName evidence="2">Uncharacterized protein</fullName>
    </submittedName>
</protein>
<keyword evidence="1" id="KW-0472">Membrane</keyword>
<dbReference type="RefSeq" id="WP_281381664.1">
    <property type="nucleotide sequence ID" value="NZ_BAABEW010000024.1"/>
</dbReference>
<sequence length="41" mass="4784">MTAFWIAGAAINLIFFGALAWWAVRNWRRGTRPPDDRHDAR</sequence>
<keyword evidence="1" id="KW-1133">Transmembrane helix</keyword>
<keyword evidence="3" id="KW-1185">Reference proteome</keyword>
<dbReference type="EMBL" id="JACHGB010000005">
    <property type="protein sequence ID" value="MBB5272988.1"/>
    <property type="molecule type" value="Genomic_DNA"/>
</dbReference>
<evidence type="ECO:0000256" key="1">
    <source>
        <dbReference type="SAM" id="Phobius"/>
    </source>
</evidence>
<accession>A0A7W8HJB2</accession>
<proteinExistence type="predicted"/>
<evidence type="ECO:0000313" key="2">
    <source>
        <dbReference type="EMBL" id="MBB5272988.1"/>
    </source>
</evidence>
<feature type="transmembrane region" description="Helical" evidence="1">
    <location>
        <begin position="6"/>
        <end position="24"/>
    </location>
</feature>